<dbReference type="SUPFAM" id="SSF46955">
    <property type="entry name" value="Putative DNA-binding domain"/>
    <property type="match status" value="1"/>
</dbReference>
<sequence length="62" mass="6882">MAQAATPPLLTPIDLAAQLGVPIPTLYAWRTRGIGPRALKVGKHLRWRQADVDQWLEQQVPA</sequence>
<dbReference type="NCBIfam" id="TIGR01764">
    <property type="entry name" value="excise"/>
    <property type="match status" value="1"/>
</dbReference>
<protein>
    <submittedName>
        <fullName evidence="2">Helix-turn-helix domain-containing protein</fullName>
    </submittedName>
</protein>
<dbReference type="Gene3D" id="1.10.238.160">
    <property type="match status" value="1"/>
</dbReference>
<organism evidence="2 3">
    <name type="scientific">Oerskovia douganii</name>
    <dbReference type="NCBI Taxonomy" id="2762210"/>
    <lineage>
        <taxon>Bacteria</taxon>
        <taxon>Bacillati</taxon>
        <taxon>Actinomycetota</taxon>
        <taxon>Actinomycetes</taxon>
        <taxon>Micrococcales</taxon>
        <taxon>Cellulomonadaceae</taxon>
        <taxon>Oerskovia</taxon>
    </lineage>
</organism>
<name>A0A9D5YY58_9CELL</name>
<reference evidence="2 3" key="1">
    <citation type="submission" date="2020-08" db="EMBL/GenBank/DDBJ databases">
        <title>A Genomic Blueprint of the Chicken Gut Microbiome.</title>
        <authorList>
            <person name="Gilroy R."/>
            <person name="Ravi A."/>
            <person name="Getino M."/>
            <person name="Pursley I."/>
            <person name="Horton D.L."/>
            <person name="Alikhan N.-F."/>
            <person name="Baker D."/>
            <person name="Gharbi K."/>
            <person name="Hall N."/>
            <person name="Watson M."/>
            <person name="Adriaenssens E.M."/>
            <person name="Foster-Nyarko E."/>
            <person name="Jarju S."/>
            <person name="Secka A."/>
            <person name="Antonio M."/>
            <person name="Oren A."/>
            <person name="Chaudhuri R."/>
            <person name="La Ragione R.M."/>
            <person name="Hildebrand F."/>
            <person name="Pallen M.J."/>
        </authorList>
    </citation>
    <scope>NUCLEOTIDE SEQUENCE [LARGE SCALE GENOMIC DNA]</scope>
    <source>
        <strain evidence="2 3">Sa1BUA8</strain>
    </source>
</reference>
<dbReference type="InterPro" id="IPR010093">
    <property type="entry name" value="SinI_DNA-bd"/>
</dbReference>
<accession>A0A9D5YY58</accession>
<evidence type="ECO:0000313" key="2">
    <source>
        <dbReference type="EMBL" id="MBE7699236.1"/>
    </source>
</evidence>
<dbReference type="RefSeq" id="WP_193718561.1">
    <property type="nucleotide sequence ID" value="NZ_JACSPN010000002.1"/>
</dbReference>
<evidence type="ECO:0000259" key="1">
    <source>
        <dbReference type="Pfam" id="PF12728"/>
    </source>
</evidence>
<feature type="domain" description="Helix-turn-helix" evidence="1">
    <location>
        <begin position="9"/>
        <end position="59"/>
    </location>
</feature>
<evidence type="ECO:0000313" key="3">
    <source>
        <dbReference type="Proteomes" id="UP000822993"/>
    </source>
</evidence>
<dbReference type="AlphaFoldDB" id="A0A9D5YY58"/>
<dbReference type="InterPro" id="IPR009061">
    <property type="entry name" value="DNA-bd_dom_put_sf"/>
</dbReference>
<keyword evidence="3" id="KW-1185">Reference proteome</keyword>
<dbReference type="Proteomes" id="UP000822993">
    <property type="component" value="Unassembled WGS sequence"/>
</dbReference>
<dbReference type="GO" id="GO:0003677">
    <property type="term" value="F:DNA binding"/>
    <property type="evidence" value="ECO:0007669"/>
    <property type="project" value="InterPro"/>
</dbReference>
<dbReference type="EMBL" id="JACSPN010000002">
    <property type="protein sequence ID" value="MBE7699236.1"/>
    <property type="molecule type" value="Genomic_DNA"/>
</dbReference>
<comment type="caution">
    <text evidence="2">The sequence shown here is derived from an EMBL/GenBank/DDBJ whole genome shotgun (WGS) entry which is preliminary data.</text>
</comment>
<dbReference type="InterPro" id="IPR041657">
    <property type="entry name" value="HTH_17"/>
</dbReference>
<proteinExistence type="predicted"/>
<gene>
    <name evidence="2" type="ORF">H9623_02805</name>
</gene>
<dbReference type="Pfam" id="PF12728">
    <property type="entry name" value="HTH_17"/>
    <property type="match status" value="1"/>
</dbReference>